<keyword evidence="1" id="KW-1133">Transmembrane helix</keyword>
<keyword evidence="1" id="KW-0472">Membrane</keyword>
<name>A0A9D9NQ98_9BACT</name>
<evidence type="ECO:0000313" key="2">
    <source>
        <dbReference type="EMBL" id="MBO8482164.1"/>
    </source>
</evidence>
<feature type="transmembrane region" description="Helical" evidence="1">
    <location>
        <begin position="6"/>
        <end position="24"/>
    </location>
</feature>
<evidence type="ECO:0000313" key="3">
    <source>
        <dbReference type="Proteomes" id="UP000823772"/>
    </source>
</evidence>
<dbReference type="Proteomes" id="UP000823772">
    <property type="component" value="Unassembled WGS sequence"/>
</dbReference>
<sequence>MGTQETIVMVIGIAAAAVIAARIFRLFRRKGKGCSCCSHCGEENGKAGCCCGRPGRKKP</sequence>
<protein>
    <recommendedName>
        <fullName evidence="4">FeoB-associated Cys-rich membrane protein</fullName>
    </recommendedName>
</protein>
<dbReference type="AlphaFoldDB" id="A0A9D9NQ98"/>
<comment type="caution">
    <text evidence="2">The sequence shown here is derived from an EMBL/GenBank/DDBJ whole genome shotgun (WGS) entry which is preliminary data.</text>
</comment>
<reference evidence="2" key="1">
    <citation type="submission" date="2020-10" db="EMBL/GenBank/DDBJ databases">
        <authorList>
            <person name="Gilroy R."/>
        </authorList>
    </citation>
    <scope>NUCLEOTIDE SEQUENCE</scope>
    <source>
        <strain evidence="2">B3-2255</strain>
    </source>
</reference>
<gene>
    <name evidence="2" type="ORF">IAC87_06430</name>
</gene>
<proteinExistence type="predicted"/>
<evidence type="ECO:0008006" key="4">
    <source>
        <dbReference type="Google" id="ProtNLM"/>
    </source>
</evidence>
<reference evidence="2" key="2">
    <citation type="journal article" date="2021" name="PeerJ">
        <title>Extensive microbial diversity within the chicken gut microbiome revealed by metagenomics and culture.</title>
        <authorList>
            <person name="Gilroy R."/>
            <person name="Ravi A."/>
            <person name="Getino M."/>
            <person name="Pursley I."/>
            <person name="Horton D.L."/>
            <person name="Alikhan N.F."/>
            <person name="Baker D."/>
            <person name="Gharbi K."/>
            <person name="Hall N."/>
            <person name="Watson M."/>
            <person name="Adriaenssens E.M."/>
            <person name="Foster-Nyarko E."/>
            <person name="Jarju S."/>
            <person name="Secka A."/>
            <person name="Antonio M."/>
            <person name="Oren A."/>
            <person name="Chaudhuri R.R."/>
            <person name="La Ragione R."/>
            <person name="Hildebrand F."/>
            <person name="Pallen M.J."/>
        </authorList>
    </citation>
    <scope>NUCLEOTIDE SEQUENCE</scope>
    <source>
        <strain evidence="2">B3-2255</strain>
    </source>
</reference>
<dbReference type="EMBL" id="JADILY010000137">
    <property type="protein sequence ID" value="MBO8482164.1"/>
    <property type="molecule type" value="Genomic_DNA"/>
</dbReference>
<organism evidence="2 3">
    <name type="scientific">Candidatus Merdivivens faecigallinarum</name>
    <dbReference type="NCBI Taxonomy" id="2840871"/>
    <lineage>
        <taxon>Bacteria</taxon>
        <taxon>Pseudomonadati</taxon>
        <taxon>Bacteroidota</taxon>
        <taxon>Bacteroidia</taxon>
        <taxon>Bacteroidales</taxon>
        <taxon>Muribaculaceae</taxon>
        <taxon>Muribaculaceae incertae sedis</taxon>
        <taxon>Candidatus Merdivivens</taxon>
    </lineage>
</organism>
<keyword evidence="1" id="KW-0812">Transmembrane</keyword>
<accession>A0A9D9NQ98</accession>
<evidence type="ECO:0000256" key="1">
    <source>
        <dbReference type="SAM" id="Phobius"/>
    </source>
</evidence>